<dbReference type="GO" id="GO:0016787">
    <property type="term" value="F:hydrolase activity"/>
    <property type="evidence" value="ECO:0007669"/>
    <property type="project" value="UniProtKB-KW"/>
</dbReference>
<name>A0A0F9JH93_9ZZZZ</name>
<dbReference type="SUPFAM" id="SSF52540">
    <property type="entry name" value="P-loop containing nucleoside triphosphate hydrolases"/>
    <property type="match status" value="1"/>
</dbReference>
<sequence>MKIAELDLPKPAKDFLKAEGFSKLYPPQEDSIAAGLLDGKSILVSAPTASGKTLIATLAMLSYLSKNKGKVVYLSPLRALAAEKFSEFKKMEKIPLGKKIKTQISTGDFESVDKTLDKSDIIVLTNEKMDSLIRHGAEWVDDIGLVIADEVHLIGDQDRGPTLEMILTKLKLLQSKPQIIALSATITNADEMSEWLDCSLVENDWRPVPLSEGVYDGGSVTMHDGKFFEVEPTLRGPPVDLGAESVKDGGQSLLFAETRARSASLAAKAADIISRYLKNSEKNELENVSKKILKANEHTQLVKTLAELVKKGNKRT</sequence>
<dbReference type="AlphaFoldDB" id="A0A0F9JH93"/>
<dbReference type="GO" id="GO:0003676">
    <property type="term" value="F:nucleic acid binding"/>
    <property type="evidence" value="ECO:0007669"/>
    <property type="project" value="InterPro"/>
</dbReference>
<dbReference type="InterPro" id="IPR011545">
    <property type="entry name" value="DEAD/DEAH_box_helicase_dom"/>
</dbReference>
<keyword evidence="3" id="KW-0347">Helicase</keyword>
<dbReference type="GO" id="GO:0005524">
    <property type="term" value="F:ATP binding"/>
    <property type="evidence" value="ECO:0007669"/>
    <property type="project" value="UniProtKB-KW"/>
</dbReference>
<dbReference type="InterPro" id="IPR050474">
    <property type="entry name" value="Hel308_SKI2-like"/>
</dbReference>
<reference evidence="6" key="1">
    <citation type="journal article" date="2015" name="Nature">
        <title>Complex archaea that bridge the gap between prokaryotes and eukaryotes.</title>
        <authorList>
            <person name="Spang A."/>
            <person name="Saw J.H."/>
            <person name="Jorgensen S.L."/>
            <person name="Zaremba-Niedzwiedzka K."/>
            <person name="Martijn J."/>
            <person name="Lind A.E."/>
            <person name="van Eijk R."/>
            <person name="Schleper C."/>
            <person name="Guy L."/>
            <person name="Ettema T.J."/>
        </authorList>
    </citation>
    <scope>NUCLEOTIDE SEQUENCE</scope>
</reference>
<dbReference type="Pfam" id="PF00270">
    <property type="entry name" value="DEAD"/>
    <property type="match status" value="1"/>
</dbReference>
<dbReference type="FunFam" id="3.40.50.300:FF:003787">
    <property type="entry name" value="ATP-dependent DNA helicase Hel308"/>
    <property type="match status" value="1"/>
</dbReference>
<comment type="caution">
    <text evidence="6">The sequence shown here is derived from an EMBL/GenBank/DDBJ whole genome shotgun (WGS) entry which is preliminary data.</text>
</comment>
<dbReference type="InterPro" id="IPR014001">
    <property type="entry name" value="Helicase_ATP-bd"/>
</dbReference>
<proteinExistence type="predicted"/>
<dbReference type="InterPro" id="IPR027417">
    <property type="entry name" value="P-loop_NTPase"/>
</dbReference>
<evidence type="ECO:0000256" key="3">
    <source>
        <dbReference type="ARBA" id="ARBA00022806"/>
    </source>
</evidence>
<dbReference type="EMBL" id="LAZR01010078">
    <property type="protein sequence ID" value="KKM68938.1"/>
    <property type="molecule type" value="Genomic_DNA"/>
</dbReference>
<evidence type="ECO:0000313" key="6">
    <source>
        <dbReference type="EMBL" id="KKM68938.1"/>
    </source>
</evidence>
<dbReference type="PROSITE" id="PS51192">
    <property type="entry name" value="HELICASE_ATP_BIND_1"/>
    <property type="match status" value="1"/>
</dbReference>
<keyword evidence="2" id="KW-0378">Hydrolase</keyword>
<accession>A0A0F9JH93</accession>
<dbReference type="Gene3D" id="3.40.50.300">
    <property type="entry name" value="P-loop containing nucleotide triphosphate hydrolases"/>
    <property type="match status" value="2"/>
</dbReference>
<organism evidence="6">
    <name type="scientific">marine sediment metagenome</name>
    <dbReference type="NCBI Taxonomy" id="412755"/>
    <lineage>
        <taxon>unclassified sequences</taxon>
        <taxon>metagenomes</taxon>
        <taxon>ecological metagenomes</taxon>
    </lineage>
</organism>
<protein>
    <recommendedName>
        <fullName evidence="5">Helicase ATP-binding domain-containing protein</fullName>
    </recommendedName>
</protein>
<evidence type="ECO:0000259" key="5">
    <source>
        <dbReference type="PROSITE" id="PS51192"/>
    </source>
</evidence>
<keyword evidence="1" id="KW-0547">Nucleotide-binding</keyword>
<evidence type="ECO:0000256" key="2">
    <source>
        <dbReference type="ARBA" id="ARBA00022801"/>
    </source>
</evidence>
<gene>
    <name evidence="6" type="ORF">LCGC14_1455890</name>
</gene>
<evidence type="ECO:0000256" key="1">
    <source>
        <dbReference type="ARBA" id="ARBA00022741"/>
    </source>
</evidence>
<feature type="domain" description="Helicase ATP-binding" evidence="5">
    <location>
        <begin position="33"/>
        <end position="204"/>
    </location>
</feature>
<dbReference type="PANTHER" id="PTHR47961">
    <property type="entry name" value="DNA POLYMERASE THETA, PUTATIVE (AFU_ORTHOLOGUE AFUA_1G05260)-RELATED"/>
    <property type="match status" value="1"/>
</dbReference>
<dbReference type="SMART" id="SM00487">
    <property type="entry name" value="DEXDc"/>
    <property type="match status" value="1"/>
</dbReference>
<evidence type="ECO:0000256" key="4">
    <source>
        <dbReference type="ARBA" id="ARBA00022840"/>
    </source>
</evidence>
<keyword evidence="4" id="KW-0067">ATP-binding</keyword>
<dbReference type="GO" id="GO:0004386">
    <property type="term" value="F:helicase activity"/>
    <property type="evidence" value="ECO:0007669"/>
    <property type="project" value="UniProtKB-KW"/>
</dbReference>
<dbReference type="PANTHER" id="PTHR47961:SF10">
    <property type="entry name" value="ATP-DEPENDENT DNA HELICASE HEL308"/>
    <property type="match status" value="1"/>
</dbReference>